<sequence length="60" mass="6573">MRCKKKTFFIHVLFQSLSSPEGAGNHRTDPEGKPGIIGFNPFHLPKEQGTMVAVTTGMVT</sequence>
<keyword evidence="2" id="KW-1185">Reference proteome</keyword>
<proteinExistence type="predicted"/>
<accession>A0A975BVG4</accession>
<dbReference type="KEGG" id="dmm:dnm_080320"/>
<gene>
    <name evidence="1" type="ORF">dnm_080320</name>
</gene>
<reference evidence="1" key="1">
    <citation type="journal article" date="2021" name="Microb. Physiol.">
        <title>Proteogenomic Insights into the Physiology of Marine, Sulfate-Reducing, Filamentous Desulfonema limicola and Desulfonema magnum.</title>
        <authorList>
            <person name="Schnaars V."/>
            <person name="Wohlbrand L."/>
            <person name="Scheve S."/>
            <person name="Hinrichs C."/>
            <person name="Reinhardt R."/>
            <person name="Rabus R."/>
        </authorList>
    </citation>
    <scope>NUCLEOTIDE SEQUENCE</scope>
    <source>
        <strain evidence="1">4be13</strain>
    </source>
</reference>
<evidence type="ECO:0000313" key="1">
    <source>
        <dbReference type="EMBL" id="QTA91959.1"/>
    </source>
</evidence>
<dbReference type="AlphaFoldDB" id="A0A975BVG4"/>
<dbReference type="EMBL" id="CP061800">
    <property type="protein sequence ID" value="QTA91959.1"/>
    <property type="molecule type" value="Genomic_DNA"/>
</dbReference>
<name>A0A975BVG4_9BACT</name>
<dbReference type="Proteomes" id="UP000663722">
    <property type="component" value="Chromosome"/>
</dbReference>
<organism evidence="1 2">
    <name type="scientific">Desulfonema magnum</name>
    <dbReference type="NCBI Taxonomy" id="45655"/>
    <lineage>
        <taxon>Bacteria</taxon>
        <taxon>Pseudomonadati</taxon>
        <taxon>Thermodesulfobacteriota</taxon>
        <taxon>Desulfobacteria</taxon>
        <taxon>Desulfobacterales</taxon>
        <taxon>Desulfococcaceae</taxon>
        <taxon>Desulfonema</taxon>
    </lineage>
</organism>
<evidence type="ECO:0000313" key="2">
    <source>
        <dbReference type="Proteomes" id="UP000663722"/>
    </source>
</evidence>
<protein>
    <submittedName>
        <fullName evidence="1">Uncharacterized protein</fullName>
    </submittedName>
</protein>